<dbReference type="AlphaFoldDB" id="A0A6C0LSN6"/>
<feature type="compositionally biased region" description="Polar residues" evidence="1">
    <location>
        <begin position="146"/>
        <end position="174"/>
    </location>
</feature>
<dbReference type="EMBL" id="MN740541">
    <property type="protein sequence ID" value="QHU32771.1"/>
    <property type="molecule type" value="Genomic_DNA"/>
</dbReference>
<name>A0A6C0LSN6_9ZZZZ</name>
<evidence type="ECO:0000256" key="1">
    <source>
        <dbReference type="SAM" id="MobiDB-lite"/>
    </source>
</evidence>
<organism evidence="2">
    <name type="scientific">viral metagenome</name>
    <dbReference type="NCBI Taxonomy" id="1070528"/>
    <lineage>
        <taxon>unclassified sequences</taxon>
        <taxon>metagenomes</taxon>
        <taxon>organismal metagenomes</taxon>
    </lineage>
</organism>
<proteinExistence type="predicted"/>
<feature type="compositionally biased region" description="Low complexity" evidence="1">
    <location>
        <begin position="175"/>
        <end position="185"/>
    </location>
</feature>
<feature type="compositionally biased region" description="Basic residues" evidence="1">
    <location>
        <begin position="192"/>
        <end position="216"/>
    </location>
</feature>
<feature type="region of interest" description="Disordered" evidence="1">
    <location>
        <begin position="146"/>
        <end position="216"/>
    </location>
</feature>
<protein>
    <submittedName>
        <fullName evidence="2">Uncharacterized protein</fullName>
    </submittedName>
</protein>
<accession>A0A6C0LSN6</accession>
<evidence type="ECO:0000313" key="2">
    <source>
        <dbReference type="EMBL" id="QHU32771.1"/>
    </source>
</evidence>
<sequence>MNQMNIPTNAYIFIGVASLVMAAVTIMDNGESNEPVKTEEGSSFTDMLPSLDSSNDNIDTSIPSSDTNYNPFDMNLNSDAPPSSEPVVDTNFNIDPMFTTQPTQVAQNNDMFSSGLNADIPPATSQPLLSNPFDTPRASAPVNNMFSNEMNSDIPSATNEPSFTNPVFDNNMGNPPQQQQQPQPQLFGGNNKTKHNKIEHKKQNKHKKTKRYNSKK</sequence>
<reference evidence="2" key="1">
    <citation type="journal article" date="2020" name="Nature">
        <title>Giant virus diversity and host interactions through global metagenomics.</title>
        <authorList>
            <person name="Schulz F."/>
            <person name="Roux S."/>
            <person name="Paez-Espino D."/>
            <person name="Jungbluth S."/>
            <person name="Walsh D.A."/>
            <person name="Denef V.J."/>
            <person name="McMahon K.D."/>
            <person name="Konstantinidis K.T."/>
            <person name="Eloe-Fadrosh E.A."/>
            <person name="Kyrpides N.C."/>
            <person name="Woyke T."/>
        </authorList>
    </citation>
    <scope>NUCLEOTIDE SEQUENCE</scope>
    <source>
        <strain evidence="2">GVMAG-M-3300027969-2</strain>
    </source>
</reference>